<feature type="repeat" description="TPR" evidence="1">
    <location>
        <begin position="249"/>
        <end position="282"/>
    </location>
</feature>
<feature type="signal peptide" evidence="2">
    <location>
        <begin position="1"/>
        <end position="18"/>
    </location>
</feature>
<name>A0A841R503_9SPIO</name>
<evidence type="ECO:0000256" key="1">
    <source>
        <dbReference type="PROSITE-ProRule" id="PRU00339"/>
    </source>
</evidence>
<evidence type="ECO:0000313" key="3">
    <source>
        <dbReference type="EMBL" id="MBB6480234.1"/>
    </source>
</evidence>
<dbReference type="InterPro" id="IPR011990">
    <property type="entry name" value="TPR-like_helical_dom_sf"/>
</dbReference>
<dbReference type="SUPFAM" id="SSF81901">
    <property type="entry name" value="HCP-like"/>
    <property type="match status" value="1"/>
</dbReference>
<evidence type="ECO:0000256" key="2">
    <source>
        <dbReference type="SAM" id="SignalP"/>
    </source>
</evidence>
<dbReference type="AlphaFoldDB" id="A0A841R503"/>
<dbReference type="RefSeq" id="WP_184746187.1">
    <property type="nucleotide sequence ID" value="NZ_JACHGJ010000002.1"/>
</dbReference>
<dbReference type="Gene3D" id="1.25.40.10">
    <property type="entry name" value="Tetratricopeptide repeat domain"/>
    <property type="match status" value="1"/>
</dbReference>
<protein>
    <submittedName>
        <fullName evidence="3">Tetratricopeptide (TPR) repeat protein</fullName>
    </submittedName>
</protein>
<accession>A0A841R503</accession>
<evidence type="ECO:0000313" key="4">
    <source>
        <dbReference type="Proteomes" id="UP000587760"/>
    </source>
</evidence>
<proteinExistence type="predicted"/>
<dbReference type="Proteomes" id="UP000587760">
    <property type="component" value="Unassembled WGS sequence"/>
</dbReference>
<sequence>MKKILIPLLLMAAVLAYGQDRTYTVETEHYNVESHISSSHAELMGAQLESFYSIFNDVFRFGNLENKLNIKILPNLSTYQSFTRTLTGTAYDSYVYIHHQKASERELLIYEGAEEDLIFALAYQASIQFLMNHEENPPLWIREGFSVYFSKSSGPELERKFAALKDSDERIDASQLVKMTNLEASENFTAFRTEAWAFVSFLMSTDNKEYTRFLYDTISALKNPDLKEVAVSDDIQEGFDDYLEGFLNAQELLNLGISYYNKDETDLADQTFRKLITISPESWQPLYFLGLLSYDAADYTEADQWYTKASEKKAPEALIAYVMGLSAWKDERIDEAKGLLSKAARLDAAKYDEKTKDILDYLQGNYPDTDPVTIP</sequence>
<comment type="caution">
    <text evidence="3">The sequence shown here is derived from an EMBL/GenBank/DDBJ whole genome shotgun (WGS) entry which is preliminary data.</text>
</comment>
<dbReference type="Pfam" id="PF13181">
    <property type="entry name" value="TPR_8"/>
    <property type="match status" value="1"/>
</dbReference>
<keyword evidence="4" id="KW-1185">Reference proteome</keyword>
<dbReference type="PROSITE" id="PS50005">
    <property type="entry name" value="TPR"/>
    <property type="match status" value="1"/>
</dbReference>
<dbReference type="SMART" id="SM00028">
    <property type="entry name" value="TPR"/>
    <property type="match status" value="3"/>
</dbReference>
<gene>
    <name evidence="3" type="ORF">HNR50_001892</name>
</gene>
<feature type="chain" id="PRO_5032971351" evidence="2">
    <location>
        <begin position="19"/>
        <end position="375"/>
    </location>
</feature>
<keyword evidence="1" id="KW-0802">TPR repeat</keyword>
<dbReference type="InterPro" id="IPR019734">
    <property type="entry name" value="TPR_rpt"/>
</dbReference>
<reference evidence="3 4" key="1">
    <citation type="submission" date="2020-08" db="EMBL/GenBank/DDBJ databases">
        <title>Genomic Encyclopedia of Type Strains, Phase IV (KMG-IV): sequencing the most valuable type-strain genomes for metagenomic binning, comparative biology and taxonomic classification.</title>
        <authorList>
            <person name="Goeker M."/>
        </authorList>
    </citation>
    <scope>NUCLEOTIDE SEQUENCE [LARGE SCALE GENOMIC DNA]</scope>
    <source>
        <strain evidence="3 4">DSM 2461</strain>
    </source>
</reference>
<dbReference type="EMBL" id="JACHGJ010000002">
    <property type="protein sequence ID" value="MBB6480234.1"/>
    <property type="molecule type" value="Genomic_DNA"/>
</dbReference>
<keyword evidence="2" id="KW-0732">Signal</keyword>
<organism evidence="3 4">
    <name type="scientific">Spirochaeta isovalerica</name>
    <dbReference type="NCBI Taxonomy" id="150"/>
    <lineage>
        <taxon>Bacteria</taxon>
        <taxon>Pseudomonadati</taxon>
        <taxon>Spirochaetota</taxon>
        <taxon>Spirochaetia</taxon>
        <taxon>Spirochaetales</taxon>
        <taxon>Spirochaetaceae</taxon>
        <taxon>Spirochaeta</taxon>
    </lineage>
</organism>